<dbReference type="Proteomes" id="UP001217838">
    <property type="component" value="Unassembled WGS sequence"/>
</dbReference>
<feature type="transmembrane region" description="Helical" evidence="11">
    <location>
        <begin position="351"/>
        <end position="371"/>
    </location>
</feature>
<feature type="region of interest" description="Disordered" evidence="10">
    <location>
        <begin position="1"/>
        <end position="21"/>
    </location>
</feature>
<keyword evidence="11" id="KW-0472">Membrane</keyword>
<evidence type="ECO:0000256" key="2">
    <source>
        <dbReference type="ARBA" id="ARBA00022527"/>
    </source>
</evidence>
<dbReference type="CDD" id="cd14014">
    <property type="entry name" value="STKc_PknB_like"/>
    <property type="match status" value="1"/>
</dbReference>
<comment type="caution">
    <text evidence="13">The sequence shown here is derived from an EMBL/GenBank/DDBJ whole genome shotgun (WGS) entry which is preliminary data.</text>
</comment>
<feature type="domain" description="Protein kinase" evidence="12">
    <location>
        <begin position="29"/>
        <end position="282"/>
    </location>
</feature>
<dbReference type="PROSITE" id="PS50011">
    <property type="entry name" value="PROTEIN_KINASE_DOM"/>
    <property type="match status" value="1"/>
</dbReference>
<dbReference type="InterPro" id="IPR008271">
    <property type="entry name" value="Ser/Thr_kinase_AS"/>
</dbReference>
<evidence type="ECO:0000256" key="7">
    <source>
        <dbReference type="ARBA" id="ARBA00047899"/>
    </source>
</evidence>
<evidence type="ECO:0000313" key="13">
    <source>
        <dbReference type="EMBL" id="MDC0670601.1"/>
    </source>
</evidence>
<comment type="catalytic activity">
    <reaction evidence="8">
        <text>L-seryl-[protein] + ATP = O-phospho-L-seryl-[protein] + ADP + H(+)</text>
        <dbReference type="Rhea" id="RHEA:17989"/>
        <dbReference type="Rhea" id="RHEA-COMP:9863"/>
        <dbReference type="Rhea" id="RHEA-COMP:11604"/>
        <dbReference type="ChEBI" id="CHEBI:15378"/>
        <dbReference type="ChEBI" id="CHEBI:29999"/>
        <dbReference type="ChEBI" id="CHEBI:30616"/>
        <dbReference type="ChEBI" id="CHEBI:83421"/>
        <dbReference type="ChEBI" id="CHEBI:456216"/>
        <dbReference type="EC" id="2.7.11.1"/>
    </reaction>
</comment>
<evidence type="ECO:0000256" key="4">
    <source>
        <dbReference type="ARBA" id="ARBA00022741"/>
    </source>
</evidence>
<keyword evidence="5 13" id="KW-0418">Kinase</keyword>
<dbReference type="PROSITE" id="PS00108">
    <property type="entry name" value="PROTEIN_KINASE_ST"/>
    <property type="match status" value="1"/>
</dbReference>
<organism evidence="13 14">
    <name type="scientific">Nannocystis radixulma</name>
    <dbReference type="NCBI Taxonomy" id="2995305"/>
    <lineage>
        <taxon>Bacteria</taxon>
        <taxon>Pseudomonadati</taxon>
        <taxon>Myxococcota</taxon>
        <taxon>Polyangia</taxon>
        <taxon>Nannocystales</taxon>
        <taxon>Nannocystaceae</taxon>
        <taxon>Nannocystis</taxon>
    </lineage>
</organism>
<dbReference type="EC" id="2.7.11.1" evidence="1"/>
<evidence type="ECO:0000256" key="1">
    <source>
        <dbReference type="ARBA" id="ARBA00012513"/>
    </source>
</evidence>
<evidence type="ECO:0000313" key="14">
    <source>
        <dbReference type="Proteomes" id="UP001217838"/>
    </source>
</evidence>
<dbReference type="Pfam" id="PF00069">
    <property type="entry name" value="Pkinase"/>
    <property type="match status" value="1"/>
</dbReference>
<dbReference type="InterPro" id="IPR000719">
    <property type="entry name" value="Prot_kinase_dom"/>
</dbReference>
<comment type="catalytic activity">
    <reaction evidence="7">
        <text>L-threonyl-[protein] + ATP = O-phospho-L-threonyl-[protein] + ADP + H(+)</text>
        <dbReference type="Rhea" id="RHEA:46608"/>
        <dbReference type="Rhea" id="RHEA-COMP:11060"/>
        <dbReference type="Rhea" id="RHEA-COMP:11605"/>
        <dbReference type="ChEBI" id="CHEBI:15378"/>
        <dbReference type="ChEBI" id="CHEBI:30013"/>
        <dbReference type="ChEBI" id="CHEBI:30616"/>
        <dbReference type="ChEBI" id="CHEBI:61977"/>
        <dbReference type="ChEBI" id="CHEBI:456216"/>
        <dbReference type="EC" id="2.7.11.1"/>
    </reaction>
</comment>
<feature type="compositionally biased region" description="Polar residues" evidence="10">
    <location>
        <begin position="1"/>
        <end position="11"/>
    </location>
</feature>
<dbReference type="GO" id="GO:0016301">
    <property type="term" value="F:kinase activity"/>
    <property type="evidence" value="ECO:0007669"/>
    <property type="project" value="UniProtKB-KW"/>
</dbReference>
<evidence type="ECO:0000256" key="5">
    <source>
        <dbReference type="ARBA" id="ARBA00022777"/>
    </source>
</evidence>
<dbReference type="EMBL" id="JAQNDN010000013">
    <property type="protein sequence ID" value="MDC0670601.1"/>
    <property type="molecule type" value="Genomic_DNA"/>
</dbReference>
<evidence type="ECO:0000256" key="11">
    <source>
        <dbReference type="SAM" id="Phobius"/>
    </source>
</evidence>
<dbReference type="PROSITE" id="PS00107">
    <property type="entry name" value="PROTEIN_KINASE_ATP"/>
    <property type="match status" value="1"/>
</dbReference>
<proteinExistence type="predicted"/>
<dbReference type="PANTHER" id="PTHR24363">
    <property type="entry name" value="SERINE/THREONINE PROTEIN KINASE"/>
    <property type="match status" value="1"/>
</dbReference>
<sequence length="452" mass="48955">MLDDGSATQPHPQRGGRRLSPGDVIADRYRIVRALGRGSFGHTYLAVDTAASDREVAVKQLRTDGDSGWKAFELFEREAAALRSLRHHGIPEIFDHLRETAGDALSAYLVMEYIDGVSLEQRIDGGASLDPAALLRVALGLLDILEYLHTRVPPVLHRDIKPANVLLRPDGAPALVDFGAVRTVFRAAEEGGSTVVGTFGYMPIEQTMGQASPASDLYAVGATLLHLITRRPPSEFASRDGVVEVPVELPGGAVVRGVIARLLAPAASARYQSAREVREALLVPVHGGATAPSGTVALARVQPTMSTLAPTPRALAGELRTRFDQVTLSPIRLLFADHHPSQPLSAAQRSLMVLLGLMSLGLAPLVFWIFYNARRTRARPFFLHGVAVSGRILQVQKTEWIQVTYEFIHAGATRRGVDTIIPAVAGRWQPGDVIELLVLPERNYDSIIITST</sequence>
<name>A0ABT5B8Z8_9BACT</name>
<evidence type="ECO:0000256" key="10">
    <source>
        <dbReference type="SAM" id="MobiDB-lite"/>
    </source>
</evidence>
<evidence type="ECO:0000256" key="9">
    <source>
        <dbReference type="PROSITE-ProRule" id="PRU10141"/>
    </source>
</evidence>
<evidence type="ECO:0000256" key="8">
    <source>
        <dbReference type="ARBA" id="ARBA00048679"/>
    </source>
</evidence>
<dbReference type="InterPro" id="IPR017441">
    <property type="entry name" value="Protein_kinase_ATP_BS"/>
</dbReference>
<reference evidence="13 14" key="1">
    <citation type="submission" date="2022-11" db="EMBL/GenBank/DDBJ databases">
        <title>Minimal conservation of predation-associated metabolite biosynthetic gene clusters underscores biosynthetic potential of Myxococcota including descriptions for ten novel species: Archangium lansinium sp. nov., Myxococcus landrumus sp. nov., Nannocystis bai.</title>
        <authorList>
            <person name="Ahearne A."/>
            <person name="Stevens C."/>
            <person name="Dowd S."/>
        </authorList>
    </citation>
    <scope>NUCLEOTIDE SEQUENCE [LARGE SCALE GENOMIC DNA]</scope>
    <source>
        <strain evidence="13 14">NCELM</strain>
    </source>
</reference>
<keyword evidence="14" id="KW-1185">Reference proteome</keyword>
<keyword evidence="4 9" id="KW-0547">Nucleotide-binding</keyword>
<dbReference type="Gene3D" id="3.30.200.20">
    <property type="entry name" value="Phosphorylase Kinase, domain 1"/>
    <property type="match status" value="1"/>
</dbReference>
<evidence type="ECO:0000256" key="6">
    <source>
        <dbReference type="ARBA" id="ARBA00022840"/>
    </source>
</evidence>
<keyword evidence="2" id="KW-0723">Serine/threonine-protein kinase</keyword>
<feature type="binding site" evidence="9">
    <location>
        <position position="59"/>
    </location>
    <ligand>
        <name>ATP</name>
        <dbReference type="ChEBI" id="CHEBI:30616"/>
    </ligand>
</feature>
<evidence type="ECO:0000256" key="3">
    <source>
        <dbReference type="ARBA" id="ARBA00022679"/>
    </source>
</evidence>
<accession>A0ABT5B8Z8</accession>
<protein>
    <recommendedName>
        <fullName evidence="1">non-specific serine/threonine protein kinase</fullName>
        <ecNumber evidence="1">2.7.11.1</ecNumber>
    </recommendedName>
</protein>
<keyword evidence="11" id="KW-1133">Transmembrane helix</keyword>
<dbReference type="InterPro" id="IPR011009">
    <property type="entry name" value="Kinase-like_dom_sf"/>
</dbReference>
<dbReference type="Gene3D" id="1.10.510.10">
    <property type="entry name" value="Transferase(Phosphotransferase) domain 1"/>
    <property type="match status" value="1"/>
</dbReference>
<keyword evidence="6 9" id="KW-0067">ATP-binding</keyword>
<dbReference type="RefSeq" id="WP_272000418.1">
    <property type="nucleotide sequence ID" value="NZ_JAQNDN010000013.1"/>
</dbReference>
<keyword evidence="3" id="KW-0808">Transferase</keyword>
<keyword evidence="11" id="KW-0812">Transmembrane</keyword>
<gene>
    <name evidence="13" type="ORF">POL58_22785</name>
</gene>
<evidence type="ECO:0000259" key="12">
    <source>
        <dbReference type="PROSITE" id="PS50011"/>
    </source>
</evidence>
<dbReference type="SMART" id="SM00220">
    <property type="entry name" value="S_TKc"/>
    <property type="match status" value="1"/>
</dbReference>
<dbReference type="SUPFAM" id="SSF56112">
    <property type="entry name" value="Protein kinase-like (PK-like)"/>
    <property type="match status" value="1"/>
</dbReference>
<dbReference type="PANTHER" id="PTHR24363:SF0">
    <property type="entry name" value="SERINE_THREONINE KINASE LIKE DOMAIN CONTAINING 1"/>
    <property type="match status" value="1"/>
</dbReference>